<dbReference type="Proteomes" id="UP000276133">
    <property type="component" value="Unassembled WGS sequence"/>
</dbReference>
<name>A0A3M7SLV6_BRAPC</name>
<proteinExistence type="predicted"/>
<dbReference type="AlphaFoldDB" id="A0A3M7SLV6"/>
<evidence type="ECO:0000313" key="2">
    <source>
        <dbReference type="Proteomes" id="UP000276133"/>
    </source>
</evidence>
<comment type="caution">
    <text evidence="1">The sequence shown here is derived from an EMBL/GenBank/DDBJ whole genome shotgun (WGS) entry which is preliminary data.</text>
</comment>
<organism evidence="1 2">
    <name type="scientific">Brachionus plicatilis</name>
    <name type="common">Marine rotifer</name>
    <name type="synonym">Brachionus muelleri</name>
    <dbReference type="NCBI Taxonomy" id="10195"/>
    <lineage>
        <taxon>Eukaryota</taxon>
        <taxon>Metazoa</taxon>
        <taxon>Spiralia</taxon>
        <taxon>Gnathifera</taxon>
        <taxon>Rotifera</taxon>
        <taxon>Eurotatoria</taxon>
        <taxon>Monogononta</taxon>
        <taxon>Pseudotrocha</taxon>
        <taxon>Ploima</taxon>
        <taxon>Brachionidae</taxon>
        <taxon>Brachionus</taxon>
    </lineage>
</organism>
<sequence length="154" mass="17853">MVKNIENAIRSKDNFFVRIKKISHIQETIFFKKIKVIFGKISSFNAELMLKNLVLMLNQGLKLIFRACCVSLQYCDIGKLLFIACAKAQRCFGKFLNVLFLNSNFRLIGNSTLVRNIIFLFFLFSPSISSFDYNHKISKKCLRIKKKLINSIVL</sequence>
<protein>
    <submittedName>
        <fullName evidence="1">Uncharacterized protein</fullName>
    </submittedName>
</protein>
<evidence type="ECO:0000313" key="1">
    <source>
        <dbReference type="EMBL" id="RNA36716.1"/>
    </source>
</evidence>
<accession>A0A3M7SLV6</accession>
<reference evidence="1 2" key="1">
    <citation type="journal article" date="2018" name="Sci. Rep.">
        <title>Genomic signatures of local adaptation to the degree of environmental predictability in rotifers.</title>
        <authorList>
            <person name="Franch-Gras L."/>
            <person name="Hahn C."/>
            <person name="Garcia-Roger E.M."/>
            <person name="Carmona M.J."/>
            <person name="Serra M."/>
            <person name="Gomez A."/>
        </authorList>
    </citation>
    <scope>NUCLEOTIDE SEQUENCE [LARGE SCALE GENOMIC DNA]</scope>
    <source>
        <strain evidence="1">HYR1</strain>
    </source>
</reference>
<keyword evidence="2" id="KW-1185">Reference proteome</keyword>
<gene>
    <name evidence="1" type="ORF">BpHYR1_013378</name>
</gene>
<dbReference type="EMBL" id="REGN01001138">
    <property type="protein sequence ID" value="RNA36716.1"/>
    <property type="molecule type" value="Genomic_DNA"/>
</dbReference>